<dbReference type="Gene3D" id="3.40.50.2300">
    <property type="match status" value="1"/>
</dbReference>
<dbReference type="EMBL" id="QQZY01000002">
    <property type="protein sequence ID" value="RDI75563.1"/>
    <property type="molecule type" value="Genomic_DNA"/>
</dbReference>
<dbReference type="GO" id="GO:0006355">
    <property type="term" value="P:regulation of DNA-templated transcription"/>
    <property type="evidence" value="ECO:0007669"/>
    <property type="project" value="InterPro"/>
</dbReference>
<dbReference type="InterPro" id="IPR058245">
    <property type="entry name" value="NreC/VraR/RcsB-like_REC"/>
</dbReference>
<dbReference type="InterPro" id="IPR039420">
    <property type="entry name" value="WalR-like"/>
</dbReference>
<evidence type="ECO:0000313" key="9">
    <source>
        <dbReference type="Proteomes" id="UP000254134"/>
    </source>
</evidence>
<dbReference type="InterPro" id="IPR000792">
    <property type="entry name" value="Tscrpt_reg_LuxR_C"/>
</dbReference>
<evidence type="ECO:0000256" key="1">
    <source>
        <dbReference type="ARBA" id="ARBA00022553"/>
    </source>
</evidence>
<feature type="domain" description="Response regulatory" evidence="7">
    <location>
        <begin position="3"/>
        <end position="119"/>
    </location>
</feature>
<dbReference type="PROSITE" id="PS00622">
    <property type="entry name" value="HTH_LUXR_1"/>
    <property type="match status" value="1"/>
</dbReference>
<dbReference type="InterPro" id="IPR001789">
    <property type="entry name" value="Sig_transdc_resp-reg_receiver"/>
</dbReference>
<reference evidence="8 9" key="1">
    <citation type="submission" date="2018-07" db="EMBL/GenBank/DDBJ databases">
        <title>High-quality-draft genome sequence of Gaiella occulta.</title>
        <authorList>
            <person name="Severino R."/>
            <person name="Froufe H.J.C."/>
            <person name="Rainey F.A."/>
            <person name="Barroso C."/>
            <person name="Albuquerque L."/>
            <person name="Lobo-Da-Cunha A."/>
            <person name="Da Costa M.S."/>
            <person name="Egas C."/>
        </authorList>
    </citation>
    <scope>NUCLEOTIDE SEQUENCE [LARGE SCALE GENOMIC DNA]</scope>
    <source>
        <strain evidence="8 9">F2-233</strain>
    </source>
</reference>
<evidence type="ECO:0000259" key="6">
    <source>
        <dbReference type="PROSITE" id="PS50043"/>
    </source>
</evidence>
<dbReference type="SUPFAM" id="SSF52172">
    <property type="entry name" value="CheY-like"/>
    <property type="match status" value="1"/>
</dbReference>
<feature type="domain" description="HTH luxR-type" evidence="6">
    <location>
        <begin position="146"/>
        <end position="211"/>
    </location>
</feature>
<evidence type="ECO:0000256" key="4">
    <source>
        <dbReference type="ARBA" id="ARBA00023163"/>
    </source>
</evidence>
<dbReference type="SMART" id="SM00421">
    <property type="entry name" value="HTH_LUXR"/>
    <property type="match status" value="1"/>
</dbReference>
<dbReference type="SUPFAM" id="SSF46894">
    <property type="entry name" value="C-terminal effector domain of the bipartite response regulators"/>
    <property type="match status" value="1"/>
</dbReference>
<keyword evidence="4" id="KW-0804">Transcription</keyword>
<dbReference type="RefSeq" id="WP_114795753.1">
    <property type="nucleotide sequence ID" value="NZ_QQZY01000002.1"/>
</dbReference>
<protein>
    <submittedName>
        <fullName evidence="8">CheY-like receiver domain-containing and HTH DNA-binding domain-containing response regulator</fullName>
    </submittedName>
</protein>
<keyword evidence="1 5" id="KW-0597">Phosphoprotein</keyword>
<dbReference type="PRINTS" id="PR00038">
    <property type="entry name" value="HTHLUXR"/>
</dbReference>
<dbReference type="GO" id="GO:0003677">
    <property type="term" value="F:DNA binding"/>
    <property type="evidence" value="ECO:0007669"/>
    <property type="project" value="UniProtKB-KW"/>
</dbReference>
<accession>A0A7M2Z1B3</accession>
<comment type="caution">
    <text evidence="8">The sequence shown here is derived from an EMBL/GenBank/DDBJ whole genome shotgun (WGS) entry which is preliminary data.</text>
</comment>
<dbReference type="CDD" id="cd17535">
    <property type="entry name" value="REC_NarL-like"/>
    <property type="match status" value="1"/>
</dbReference>
<evidence type="ECO:0000256" key="5">
    <source>
        <dbReference type="PROSITE-ProRule" id="PRU00169"/>
    </source>
</evidence>
<keyword evidence="3 8" id="KW-0238">DNA-binding</keyword>
<evidence type="ECO:0000256" key="2">
    <source>
        <dbReference type="ARBA" id="ARBA00023015"/>
    </source>
</evidence>
<dbReference type="AlphaFoldDB" id="A0A7M2Z1B3"/>
<dbReference type="PROSITE" id="PS50043">
    <property type="entry name" value="HTH_LUXR_2"/>
    <property type="match status" value="1"/>
</dbReference>
<feature type="modified residue" description="4-aspartylphosphate" evidence="5">
    <location>
        <position position="54"/>
    </location>
</feature>
<dbReference type="GO" id="GO:0000160">
    <property type="term" value="P:phosphorelay signal transduction system"/>
    <property type="evidence" value="ECO:0007669"/>
    <property type="project" value="InterPro"/>
</dbReference>
<dbReference type="Pfam" id="PF00196">
    <property type="entry name" value="GerE"/>
    <property type="match status" value="1"/>
</dbReference>
<dbReference type="InterPro" id="IPR011006">
    <property type="entry name" value="CheY-like_superfamily"/>
</dbReference>
<name>A0A7M2Z1B3_9ACTN</name>
<dbReference type="Proteomes" id="UP000254134">
    <property type="component" value="Unassembled WGS sequence"/>
</dbReference>
<evidence type="ECO:0000313" key="8">
    <source>
        <dbReference type="EMBL" id="RDI75563.1"/>
    </source>
</evidence>
<gene>
    <name evidence="8" type="ORF">Gocc_1361</name>
</gene>
<evidence type="ECO:0000259" key="7">
    <source>
        <dbReference type="PROSITE" id="PS50110"/>
    </source>
</evidence>
<keyword evidence="9" id="KW-1185">Reference proteome</keyword>
<dbReference type="PANTHER" id="PTHR43214:SF24">
    <property type="entry name" value="TRANSCRIPTIONAL REGULATORY PROTEIN NARL-RELATED"/>
    <property type="match status" value="1"/>
</dbReference>
<dbReference type="InterPro" id="IPR016032">
    <property type="entry name" value="Sig_transdc_resp-reg_C-effctor"/>
</dbReference>
<organism evidence="8 9">
    <name type="scientific">Gaiella occulta</name>
    <dbReference type="NCBI Taxonomy" id="1002870"/>
    <lineage>
        <taxon>Bacteria</taxon>
        <taxon>Bacillati</taxon>
        <taxon>Actinomycetota</taxon>
        <taxon>Thermoleophilia</taxon>
        <taxon>Gaiellales</taxon>
        <taxon>Gaiellaceae</taxon>
        <taxon>Gaiella</taxon>
    </lineage>
</organism>
<reference evidence="9" key="2">
    <citation type="journal article" date="2019" name="MicrobiologyOpen">
        <title>High-quality draft genome sequence of Gaiella occulta isolated from a 150 meter deep mineral water borehole and comparison with the genome sequences of other deep-branching lineages of the phylum Actinobacteria.</title>
        <authorList>
            <person name="Severino R."/>
            <person name="Froufe H.J.C."/>
            <person name="Barroso C."/>
            <person name="Albuquerque L."/>
            <person name="Lobo-da-Cunha A."/>
            <person name="da Costa M.S."/>
            <person name="Egas C."/>
        </authorList>
    </citation>
    <scope>NUCLEOTIDE SEQUENCE [LARGE SCALE GENOMIC DNA]</scope>
    <source>
        <strain evidence="9">F2-233</strain>
    </source>
</reference>
<dbReference type="PROSITE" id="PS50110">
    <property type="entry name" value="RESPONSE_REGULATORY"/>
    <property type="match status" value="1"/>
</dbReference>
<proteinExistence type="predicted"/>
<keyword evidence="2" id="KW-0805">Transcription regulation</keyword>
<dbReference type="CDD" id="cd06170">
    <property type="entry name" value="LuxR_C_like"/>
    <property type="match status" value="1"/>
</dbReference>
<dbReference type="SMART" id="SM00448">
    <property type="entry name" value="REC"/>
    <property type="match status" value="1"/>
</dbReference>
<dbReference type="Pfam" id="PF00072">
    <property type="entry name" value="Response_reg"/>
    <property type="match status" value="1"/>
</dbReference>
<dbReference type="PANTHER" id="PTHR43214">
    <property type="entry name" value="TWO-COMPONENT RESPONSE REGULATOR"/>
    <property type="match status" value="1"/>
</dbReference>
<evidence type="ECO:0000256" key="3">
    <source>
        <dbReference type="ARBA" id="ARBA00023125"/>
    </source>
</evidence>
<dbReference type="OrthoDB" id="9808843at2"/>
<sequence length="218" mass="23792">MIRVLLADDQSLVRAGFRMILKAEPGIKVAGEADDGVEAVALARQLRPDVVLMDIRMPLLDGIEATRQVVVDETSPRVLVLTTFDLDEYVYGALRAGASGFLLKDAPEQQLVSAIRVIATGGSLFAPSVTRRLIEEFARRNGPPLRPPTLETLTAREVDVLRLVARGSTNAEIAAELVVSEHTVKTHVAHLLRKLDLRDRTQAVVVAYESGLVRPGDR</sequence>